<dbReference type="OrthoDB" id="299883at2759"/>
<evidence type="ECO:0000256" key="1">
    <source>
        <dbReference type="SAM" id="MobiDB-lite"/>
    </source>
</evidence>
<dbReference type="InParanoid" id="A0A077ZWR1"/>
<protein>
    <submittedName>
        <fullName evidence="2">Uncharacterized protein</fullName>
    </submittedName>
</protein>
<organism evidence="2 3">
    <name type="scientific">Stylonychia lemnae</name>
    <name type="common">Ciliate</name>
    <dbReference type="NCBI Taxonomy" id="5949"/>
    <lineage>
        <taxon>Eukaryota</taxon>
        <taxon>Sar</taxon>
        <taxon>Alveolata</taxon>
        <taxon>Ciliophora</taxon>
        <taxon>Intramacronucleata</taxon>
        <taxon>Spirotrichea</taxon>
        <taxon>Stichotrichia</taxon>
        <taxon>Sporadotrichida</taxon>
        <taxon>Oxytrichidae</taxon>
        <taxon>Stylonychinae</taxon>
        <taxon>Stylonychia</taxon>
    </lineage>
</organism>
<reference evidence="2 3" key="1">
    <citation type="submission" date="2014-06" db="EMBL/GenBank/DDBJ databases">
        <authorList>
            <person name="Swart Estienne"/>
        </authorList>
    </citation>
    <scope>NUCLEOTIDE SEQUENCE [LARGE SCALE GENOMIC DNA]</scope>
    <source>
        <strain evidence="2 3">130c</strain>
    </source>
</reference>
<name>A0A077ZWR1_STYLE</name>
<dbReference type="EMBL" id="CCKQ01001821">
    <property type="protein sequence ID" value="CDW72926.1"/>
    <property type="molecule type" value="Genomic_DNA"/>
</dbReference>
<accession>A0A077ZWR1</accession>
<dbReference type="AlphaFoldDB" id="A0A077ZWR1"/>
<sequence length="380" mass="42890">MQEQFQKSTVVVAQKQNEFRGVSSIVNHKPNQKSEFQDRFKGKTSLMNKEGHIGIVQNTQKPIAKGGAIQPILKRSETLDHSYSSSTIGTIQSNDNNGANMSNANYFRKQEANNRYDHSGNVTRSMILNTYDNGYEKASSPLMRVGSTITTQISSPGQAGLFNGVSNDQMQMNNGNMVQGDINQYGYNQPVYSPMALQNYNNVAAASFYSHQPFGQQPGFMNSFGGNMGMIRNPMDQMGYGSYTMNFNRNQMQPTFYSEQAFQQQPLLSFRNNQQQQANYMPQINNNVSKYQEFVNQVNKQKLDTINQTNGLMNLQNNRSSPQNRITRTQTIENSPSEQLQLHQMSQQQPVRNKPNKGSVRVTRSIEVSTLKRSPQQVPA</sequence>
<evidence type="ECO:0000313" key="3">
    <source>
        <dbReference type="Proteomes" id="UP000039865"/>
    </source>
</evidence>
<dbReference type="Proteomes" id="UP000039865">
    <property type="component" value="Unassembled WGS sequence"/>
</dbReference>
<evidence type="ECO:0000313" key="2">
    <source>
        <dbReference type="EMBL" id="CDW72926.1"/>
    </source>
</evidence>
<proteinExistence type="predicted"/>
<gene>
    <name evidence="2" type="primary">Contig6019.g6441</name>
    <name evidence="2" type="ORF">STYLEM_1893</name>
</gene>
<feature type="region of interest" description="Disordered" evidence="1">
    <location>
        <begin position="343"/>
        <end position="362"/>
    </location>
</feature>
<keyword evidence="3" id="KW-1185">Reference proteome</keyword>